<evidence type="ECO:0000256" key="1">
    <source>
        <dbReference type="ARBA" id="ARBA00001932"/>
    </source>
</evidence>
<dbReference type="EC" id="4.1.99.3" evidence="2"/>
<dbReference type="Proteomes" id="UP000182661">
    <property type="component" value="Unassembled WGS sequence"/>
</dbReference>
<comment type="caution">
    <text evidence="12">The sequence shown here is derived from an EMBL/GenBank/DDBJ whole genome shotgun (WGS) entry which is preliminary data.</text>
</comment>
<dbReference type="OrthoDB" id="9772484at2"/>
<dbReference type="InterPro" id="IPR006050">
    <property type="entry name" value="DNA_photolyase_N"/>
</dbReference>
<comment type="catalytic activity">
    <reaction evidence="7">
        <text>cyclobutadipyrimidine (in DNA) = 2 pyrimidine residues (in DNA).</text>
        <dbReference type="EC" id="4.1.99.3"/>
    </reaction>
</comment>
<dbReference type="InterPro" id="IPR036134">
    <property type="entry name" value="Crypto/Photolyase_FAD-like_sf"/>
</dbReference>
<dbReference type="EMBL" id="LSRP01000046">
    <property type="protein sequence ID" value="OJG00043.1"/>
    <property type="molecule type" value="Genomic_DNA"/>
</dbReference>
<evidence type="ECO:0000313" key="12">
    <source>
        <dbReference type="EMBL" id="OJG00043.1"/>
    </source>
</evidence>
<dbReference type="InterPro" id="IPR002081">
    <property type="entry name" value="Cryptochrome/DNA_photolyase_1"/>
</dbReference>
<gene>
    <name evidence="12" type="ORF">AX760_11275</name>
</gene>
<feature type="binding site" evidence="8">
    <location>
        <begin position="245"/>
        <end position="249"/>
    </location>
    <ligand>
        <name>FAD</name>
        <dbReference type="ChEBI" id="CHEBI:57692"/>
    </ligand>
</feature>
<evidence type="ECO:0000313" key="13">
    <source>
        <dbReference type="Proteomes" id="UP000182661"/>
    </source>
</evidence>
<dbReference type="GO" id="GO:0071949">
    <property type="term" value="F:FAD binding"/>
    <property type="evidence" value="ECO:0007669"/>
    <property type="project" value="TreeGrafter"/>
</dbReference>
<keyword evidence="12" id="KW-0456">Lyase</keyword>
<evidence type="ECO:0000256" key="10">
    <source>
        <dbReference type="RuleBase" id="RU004182"/>
    </source>
</evidence>
<evidence type="ECO:0000256" key="8">
    <source>
        <dbReference type="PIRSR" id="PIRSR602081-1"/>
    </source>
</evidence>
<dbReference type="Pfam" id="PF00875">
    <property type="entry name" value="DNA_photolyase"/>
    <property type="match status" value="1"/>
</dbReference>
<sequence length="485" mass="53780">MPNDTAANDGPVLVWFRKDLRLDDNHALSAAVATGRAVIPLYIREPDAAGTGPLGAAQAWWLHHSLQALEASLVALGSRLLLASGQAKDILSKIVIDTGAGAVFWNRRYDPKGTAIDEPLMSGLRNDGVLVRSFAGQLLHEPSRLKTGTGGPYRVYTPFWRALESTGEPDAPIDAPETVPAPDRWPQSELLKDWQLLPVKPDWAKTFSEVWTPGEASALQRLSDFAEDGLSGYKHNRDRPGVDGTSLLSPHLALGEISPARIWHATRGRSDAPAEDVTTFRKEVVWRDFSYHLLFHNPTLPTENLNRKYDDFPWTFDAAAFGRWTKGMTGYPIVDAGMRQLWRHGYMHNRVRMIAASFLIKDLLIDWRRGEAWFAETLVDADPASNAASWQWVAGSGADASPFFRVFNPILQGEKFDPEGGYIRRFVPELARMPEKYIHRPFEAPSAVLKAANVALGSDYPAPIVNHAMARDRALAAYNTIKDAA</sequence>
<organism evidence="12 13">
    <name type="scientific">Pararhizobium antarcticum</name>
    <dbReference type="NCBI Taxonomy" id="1798805"/>
    <lineage>
        <taxon>Bacteria</taxon>
        <taxon>Pseudomonadati</taxon>
        <taxon>Pseudomonadota</taxon>
        <taxon>Alphaproteobacteria</taxon>
        <taxon>Hyphomicrobiales</taxon>
        <taxon>Rhizobiaceae</taxon>
        <taxon>Rhizobium/Agrobacterium group</taxon>
        <taxon>Pararhizobium</taxon>
    </lineage>
</organism>
<feature type="binding site" evidence="8">
    <location>
        <position position="233"/>
    </location>
    <ligand>
        <name>FAD</name>
        <dbReference type="ChEBI" id="CHEBI:57692"/>
    </ligand>
</feature>
<dbReference type="PROSITE" id="PS51645">
    <property type="entry name" value="PHR_CRY_ALPHA_BETA"/>
    <property type="match status" value="1"/>
</dbReference>
<keyword evidence="5 8" id="KW-0274">FAD</keyword>
<keyword evidence="13" id="KW-1185">Reference proteome</keyword>
<evidence type="ECO:0000256" key="2">
    <source>
        <dbReference type="ARBA" id="ARBA00013149"/>
    </source>
</evidence>
<comment type="cofactor">
    <cofactor evidence="8">
        <name>FAD</name>
        <dbReference type="ChEBI" id="CHEBI:57692"/>
    </cofactor>
    <text evidence="8">Binds 1 FAD per subunit.</text>
</comment>
<evidence type="ECO:0000256" key="5">
    <source>
        <dbReference type="ARBA" id="ARBA00022827"/>
    </source>
</evidence>
<evidence type="ECO:0000256" key="6">
    <source>
        <dbReference type="ARBA" id="ARBA00022991"/>
    </source>
</evidence>
<dbReference type="RefSeq" id="WP_071831856.1">
    <property type="nucleotide sequence ID" value="NZ_LSRP01000046.1"/>
</dbReference>
<protein>
    <recommendedName>
        <fullName evidence="3">Deoxyribodipyrimidine photo-lyase</fullName>
        <ecNumber evidence="2">4.1.99.3</ecNumber>
    </recommendedName>
</protein>
<keyword evidence="4 8" id="KW-0285">Flavoprotein</keyword>
<evidence type="ECO:0000256" key="4">
    <source>
        <dbReference type="ARBA" id="ARBA00022630"/>
    </source>
</evidence>
<dbReference type="GO" id="GO:0003904">
    <property type="term" value="F:deoxyribodipyrimidine photo-lyase activity"/>
    <property type="evidence" value="ECO:0007669"/>
    <property type="project" value="UniProtKB-EC"/>
</dbReference>
<evidence type="ECO:0000256" key="9">
    <source>
        <dbReference type="PIRSR" id="PIRSR602081-2"/>
    </source>
</evidence>
<dbReference type="GO" id="GO:0000719">
    <property type="term" value="P:photoreactive repair"/>
    <property type="evidence" value="ECO:0007669"/>
    <property type="project" value="UniProtKB-ARBA"/>
</dbReference>
<dbReference type="InterPro" id="IPR014729">
    <property type="entry name" value="Rossmann-like_a/b/a_fold"/>
</dbReference>
<dbReference type="PROSITE" id="PS00394">
    <property type="entry name" value="DNA_PHOTOLYASES_1_1"/>
    <property type="match status" value="1"/>
</dbReference>
<dbReference type="InterPro" id="IPR005101">
    <property type="entry name" value="Cryptochr/Photolyase_FAD-bd"/>
</dbReference>
<proteinExistence type="inferred from homology"/>
<dbReference type="PANTHER" id="PTHR11455:SF9">
    <property type="entry name" value="CRYPTOCHROME CIRCADIAN CLOCK 5 ISOFORM X1"/>
    <property type="match status" value="1"/>
</dbReference>
<keyword evidence="6 10" id="KW-0157">Chromophore</keyword>
<dbReference type="GO" id="GO:0003677">
    <property type="term" value="F:DNA binding"/>
    <property type="evidence" value="ECO:0007669"/>
    <property type="project" value="TreeGrafter"/>
</dbReference>
<feature type="binding site" evidence="8">
    <location>
        <position position="280"/>
    </location>
    <ligand>
        <name>FAD</name>
        <dbReference type="ChEBI" id="CHEBI:57692"/>
    </ligand>
</feature>
<feature type="binding site" evidence="8">
    <location>
        <begin position="380"/>
        <end position="382"/>
    </location>
    <ligand>
        <name>FAD</name>
        <dbReference type="ChEBI" id="CHEBI:57692"/>
    </ligand>
</feature>
<feature type="site" description="Electron transfer via tryptophanyl radical" evidence="9">
    <location>
        <position position="390"/>
    </location>
</feature>
<comment type="similarity">
    <text evidence="10">Belongs to the DNA photolyase family.</text>
</comment>
<dbReference type="AlphaFoldDB" id="A0A657LWK5"/>
<name>A0A657LWK5_9HYPH</name>
<dbReference type="FunFam" id="1.10.579.10:FF:000003">
    <property type="entry name" value="Deoxyribodipyrimidine photo-lyase"/>
    <property type="match status" value="1"/>
</dbReference>
<feature type="site" description="Electron transfer via tryptophanyl radical" evidence="9">
    <location>
        <position position="314"/>
    </location>
</feature>
<dbReference type="PROSITE" id="PS00691">
    <property type="entry name" value="DNA_PHOTOLYASES_1_2"/>
    <property type="match status" value="1"/>
</dbReference>
<dbReference type="InterPro" id="IPR018394">
    <property type="entry name" value="DNA_photolyase_1_CS_C"/>
</dbReference>
<dbReference type="SUPFAM" id="SSF52425">
    <property type="entry name" value="Cryptochrome/photolyase, N-terminal domain"/>
    <property type="match status" value="1"/>
</dbReference>
<dbReference type="SUPFAM" id="SSF48173">
    <property type="entry name" value="Cryptochrome/photolyase FAD-binding domain"/>
    <property type="match status" value="1"/>
</dbReference>
<evidence type="ECO:0000256" key="3">
    <source>
        <dbReference type="ARBA" id="ARBA00014046"/>
    </source>
</evidence>
<feature type="domain" description="Photolyase/cryptochrome alpha/beta" evidence="11">
    <location>
        <begin position="10"/>
        <end position="139"/>
    </location>
</feature>
<dbReference type="InterPro" id="IPR036155">
    <property type="entry name" value="Crypto/Photolyase_N_sf"/>
</dbReference>
<accession>A0A657LWK5</accession>
<dbReference type="PANTHER" id="PTHR11455">
    <property type="entry name" value="CRYPTOCHROME"/>
    <property type="match status" value="1"/>
</dbReference>
<dbReference type="Pfam" id="PF03441">
    <property type="entry name" value="FAD_binding_7"/>
    <property type="match status" value="1"/>
</dbReference>
<reference evidence="12 13" key="1">
    <citation type="submission" date="2016-02" db="EMBL/GenBank/DDBJ databases">
        <title>Genome sequencing of a beta-galactosidase producing bacteria Rhizobium sp. 59.</title>
        <authorList>
            <person name="Wang D."/>
            <person name="Kot W."/>
            <person name="Qin Y."/>
            <person name="Hansen L."/>
            <person name="Naqvi K."/>
            <person name="Rensing C."/>
        </authorList>
    </citation>
    <scope>NUCLEOTIDE SEQUENCE [LARGE SCALE GENOMIC DNA]</scope>
    <source>
        <strain evidence="12 13">59</strain>
    </source>
</reference>
<dbReference type="Gene3D" id="1.25.40.80">
    <property type="match status" value="1"/>
</dbReference>
<dbReference type="Gene3D" id="1.10.579.10">
    <property type="entry name" value="DNA Cyclobutane Dipyrimidine Photolyase, subunit A, domain 3"/>
    <property type="match status" value="1"/>
</dbReference>
<feature type="site" description="Electron transfer via tryptophanyl radical" evidence="9">
    <location>
        <position position="367"/>
    </location>
</feature>
<comment type="cofactor">
    <cofactor evidence="1">
        <name>(6R)-5,10-methylene-5,6,7,8-tetrahydrofolate</name>
        <dbReference type="ChEBI" id="CHEBI:15636"/>
    </cofactor>
</comment>
<dbReference type="Gene3D" id="3.40.50.620">
    <property type="entry name" value="HUPs"/>
    <property type="match status" value="1"/>
</dbReference>
<evidence type="ECO:0000259" key="11">
    <source>
        <dbReference type="PROSITE" id="PS51645"/>
    </source>
</evidence>
<evidence type="ECO:0000256" key="7">
    <source>
        <dbReference type="ARBA" id="ARBA00033999"/>
    </source>
</evidence>
<dbReference type="GO" id="GO:0009416">
    <property type="term" value="P:response to light stimulus"/>
    <property type="evidence" value="ECO:0007669"/>
    <property type="project" value="TreeGrafter"/>
</dbReference>
<dbReference type="PRINTS" id="PR00147">
    <property type="entry name" value="DNAPHOTLYASE"/>
</dbReference>